<evidence type="ECO:0000256" key="3">
    <source>
        <dbReference type="ARBA" id="ARBA00023163"/>
    </source>
</evidence>
<evidence type="ECO:0000256" key="1">
    <source>
        <dbReference type="ARBA" id="ARBA00022737"/>
    </source>
</evidence>
<comment type="caution">
    <text evidence="5">The sequence shown here is derived from an EMBL/GenBank/DDBJ whole genome shotgun (WGS) entry which is preliminary data.</text>
</comment>
<evidence type="ECO:0000256" key="2">
    <source>
        <dbReference type="ARBA" id="ARBA00023015"/>
    </source>
</evidence>
<dbReference type="InterPro" id="IPR036634">
    <property type="entry name" value="PRD_sf"/>
</dbReference>
<feature type="domain" description="PRD" evidence="4">
    <location>
        <begin position="276"/>
        <end position="380"/>
    </location>
</feature>
<protein>
    <recommendedName>
        <fullName evidence="4">PRD domain-containing protein</fullName>
    </recommendedName>
</protein>
<sequence>MLTYRQLLILSYIASMTDGIQLKYLMNVLQTSEKTVKNEIKGLNQLLSFEEQITYDSKKGYSLNHISSQTQQLIEQSFQLNQEEYIDKDRTNQILMILLFERDYISMENLANHLFLSKSMLSRHLDKSWRLRKYIEVSSIKGLRIPWSELQKRNFLAKYFFLNTSTLPLLEDGFDLNRVMDQLYSIVQELFIKHDYYVSGLAFTTFYNFLLITIVRNQQQFLFDENILPIPVSKLMLEIYDAVQKDLGFTLTESDLWSCQRKLNELNVIDTEKKLLSHNVLEQQLILFCQKISDEFGLEIKMNAHQKKQFLLHMHKLKIRQENDIDVANFEKRTINNSYPLTAQIIRDYFLPIFQLDIHESEIAYIIPYFASFLEPSKETKNVLYISDSTPSLIHDSIQKLEAITQDRQISWKVFPQYYYQARKEELQVNTLMVVTTEVPVIVNNPQALLISKMLMNQDIDLVKLYLDGCLRREDQMQLLEDERKYVLPTIQVQLKVNLLDVLQNEYLGNYQTYDLVLEGEIGYFAAFTEKSQIQIYEFAHSVLYKDHHLKKVIVANYCIQDNKLNRFYQVVRKLLATD</sequence>
<evidence type="ECO:0000259" key="4">
    <source>
        <dbReference type="PROSITE" id="PS51372"/>
    </source>
</evidence>
<keyword evidence="3" id="KW-0804">Transcription</keyword>
<organism evidence="5 6">
    <name type="scientific">Candidatus Enterococcus willemsii</name>
    <dbReference type="NCBI Taxonomy" id="1857215"/>
    <lineage>
        <taxon>Bacteria</taxon>
        <taxon>Bacillati</taxon>
        <taxon>Bacillota</taxon>
        <taxon>Bacilli</taxon>
        <taxon>Lactobacillales</taxon>
        <taxon>Enterococcaceae</taxon>
        <taxon>Enterococcus</taxon>
    </lineage>
</organism>
<reference evidence="5 6" key="1">
    <citation type="submission" date="2016-06" db="EMBL/GenBank/DDBJ databases">
        <title>Four novel species of enterococci isolated from chicken manure.</title>
        <authorList>
            <person name="Van Tyne D."/>
        </authorList>
    </citation>
    <scope>NUCLEOTIDE SEQUENCE [LARGE SCALE GENOMIC DNA]</scope>
    <source>
        <strain evidence="5 6">CU12B</strain>
    </source>
</reference>
<keyword evidence="6" id="KW-1185">Reference proteome</keyword>
<dbReference type="PANTHER" id="PTHR30185:SF18">
    <property type="entry name" value="TRANSCRIPTIONAL REGULATOR MTLR"/>
    <property type="match status" value="1"/>
</dbReference>
<dbReference type="PANTHER" id="PTHR30185">
    <property type="entry name" value="CRYPTIC BETA-GLUCOSIDE BGL OPERON ANTITERMINATOR"/>
    <property type="match status" value="1"/>
</dbReference>
<dbReference type="EMBL" id="MAEL01000046">
    <property type="protein sequence ID" value="KAF1302710.1"/>
    <property type="molecule type" value="Genomic_DNA"/>
</dbReference>
<dbReference type="PROSITE" id="PS51372">
    <property type="entry name" value="PRD_2"/>
    <property type="match status" value="1"/>
</dbReference>
<dbReference type="SUPFAM" id="SSF63520">
    <property type="entry name" value="PTS-regulatory domain, PRD"/>
    <property type="match status" value="1"/>
</dbReference>
<accession>A0ABQ6YYJ7</accession>
<name>A0ABQ6YYJ7_9ENTE</name>
<proteinExistence type="predicted"/>
<evidence type="ECO:0000313" key="5">
    <source>
        <dbReference type="EMBL" id="KAF1302710.1"/>
    </source>
</evidence>
<dbReference type="InterPro" id="IPR011608">
    <property type="entry name" value="PRD"/>
</dbReference>
<evidence type="ECO:0000313" key="6">
    <source>
        <dbReference type="Proteomes" id="UP000782705"/>
    </source>
</evidence>
<dbReference type="Proteomes" id="UP000782705">
    <property type="component" value="Unassembled WGS sequence"/>
</dbReference>
<keyword evidence="1" id="KW-0677">Repeat</keyword>
<dbReference type="Gene3D" id="1.10.1790.10">
    <property type="entry name" value="PRD domain"/>
    <property type="match status" value="1"/>
</dbReference>
<dbReference type="Pfam" id="PF00874">
    <property type="entry name" value="PRD"/>
    <property type="match status" value="1"/>
</dbReference>
<dbReference type="InterPro" id="IPR050661">
    <property type="entry name" value="BglG_antiterminators"/>
</dbReference>
<dbReference type="RefSeq" id="WP_161902620.1">
    <property type="nucleotide sequence ID" value="NZ_MAEL01000046.1"/>
</dbReference>
<gene>
    <name evidence="5" type="ORF">BAU17_05330</name>
</gene>
<keyword evidence="2" id="KW-0805">Transcription regulation</keyword>